<name>A0A392ND40_9FABA</name>
<evidence type="ECO:0000256" key="5">
    <source>
        <dbReference type="ARBA" id="ARBA00023157"/>
    </source>
</evidence>
<dbReference type="EMBL" id="LXQA010034082">
    <property type="protein sequence ID" value="MCH97099.1"/>
    <property type="molecule type" value="Genomic_DNA"/>
</dbReference>
<proteinExistence type="inferred from homology"/>
<dbReference type="GO" id="GO:0006508">
    <property type="term" value="P:proteolysis"/>
    <property type="evidence" value="ECO:0007669"/>
    <property type="project" value="UniProtKB-KW"/>
</dbReference>
<keyword evidence="2" id="KW-0645">Protease</keyword>
<dbReference type="InterPro" id="IPR013128">
    <property type="entry name" value="Peptidase_C1A"/>
</dbReference>
<evidence type="ECO:0000256" key="1">
    <source>
        <dbReference type="ARBA" id="ARBA00008455"/>
    </source>
</evidence>
<evidence type="ECO:0000313" key="9">
    <source>
        <dbReference type="Proteomes" id="UP000265520"/>
    </source>
</evidence>
<dbReference type="Gene3D" id="3.90.70.10">
    <property type="entry name" value="Cysteine proteinases"/>
    <property type="match status" value="1"/>
</dbReference>
<keyword evidence="5" id="KW-1015">Disulfide bond</keyword>
<evidence type="ECO:0000256" key="6">
    <source>
        <dbReference type="SAM" id="SignalP"/>
    </source>
</evidence>
<evidence type="ECO:0000256" key="3">
    <source>
        <dbReference type="ARBA" id="ARBA00022801"/>
    </source>
</evidence>
<dbReference type="SMART" id="SM00645">
    <property type="entry name" value="Pept_C1"/>
    <property type="match status" value="1"/>
</dbReference>
<feature type="domain" description="Peptidase C1A papain C-terminal" evidence="7">
    <location>
        <begin position="1"/>
        <end position="197"/>
    </location>
</feature>
<reference evidence="8 9" key="1">
    <citation type="journal article" date="2018" name="Front. Plant Sci.">
        <title>Red Clover (Trifolium pratense) and Zigzag Clover (T. medium) - A Picture of Genomic Similarities and Differences.</title>
        <authorList>
            <person name="Dluhosova J."/>
            <person name="Istvanek J."/>
            <person name="Nedelnik J."/>
            <person name="Repkova J."/>
        </authorList>
    </citation>
    <scope>NUCLEOTIDE SEQUENCE [LARGE SCALE GENOMIC DNA]</scope>
    <source>
        <strain evidence="9">cv. 10/8</strain>
        <tissue evidence="8">Leaf</tissue>
    </source>
</reference>
<feature type="chain" id="PRO_5018546452" evidence="6">
    <location>
        <begin position="19"/>
        <end position="198"/>
    </location>
</feature>
<feature type="signal peptide" evidence="6">
    <location>
        <begin position="1"/>
        <end position="18"/>
    </location>
</feature>
<dbReference type="PANTHER" id="PTHR12411">
    <property type="entry name" value="CYSTEINE PROTEASE FAMILY C1-RELATED"/>
    <property type="match status" value="1"/>
</dbReference>
<dbReference type="InterPro" id="IPR039417">
    <property type="entry name" value="Peptidase_C1A_papain-like"/>
</dbReference>
<dbReference type="InterPro" id="IPR000668">
    <property type="entry name" value="Peptidase_C1A_C"/>
</dbReference>
<dbReference type="InterPro" id="IPR038765">
    <property type="entry name" value="Papain-like_cys_pep_sf"/>
</dbReference>
<comment type="caution">
    <text evidence="8">The sequence shown here is derived from an EMBL/GenBank/DDBJ whole genome shotgun (WGS) entry which is preliminary data.</text>
</comment>
<dbReference type="CDD" id="cd02248">
    <property type="entry name" value="Peptidase_C1A"/>
    <property type="match status" value="1"/>
</dbReference>
<keyword evidence="9" id="KW-1185">Reference proteome</keyword>
<keyword evidence="6" id="KW-0732">Signal</keyword>
<dbReference type="PROSITE" id="PS00640">
    <property type="entry name" value="THIOL_PROTEASE_ASN"/>
    <property type="match status" value="1"/>
</dbReference>
<evidence type="ECO:0000256" key="4">
    <source>
        <dbReference type="ARBA" id="ARBA00022807"/>
    </source>
</evidence>
<dbReference type="PROSITE" id="PS00639">
    <property type="entry name" value="THIOL_PROTEASE_HIS"/>
    <property type="match status" value="1"/>
</dbReference>
<evidence type="ECO:0000313" key="8">
    <source>
        <dbReference type="EMBL" id="MCH97099.1"/>
    </source>
</evidence>
<sequence>MFVVGCCWAFSTVAAVEGIVKLKNGNLISLSEQQLLDCDEQSYGCNGGYIETAFNSIIQSRGILREEDYPYKENKQTCKLNGQIAAAAQITSFAKVAANDEQQLLQAVAQQPVSVGIAVGDEFKHYQNGVYSGSCGPSLNHAVTIIGYGINEEGKKYWLIKNSWGESWGENGYMRLIRESGESGGQCGMAEHAAYPII</sequence>
<dbReference type="InterPro" id="IPR025660">
    <property type="entry name" value="Pept_his_AS"/>
</dbReference>
<keyword evidence="3" id="KW-0378">Hydrolase</keyword>
<dbReference type="Proteomes" id="UP000265520">
    <property type="component" value="Unassembled WGS sequence"/>
</dbReference>
<organism evidence="8 9">
    <name type="scientific">Trifolium medium</name>
    <dbReference type="NCBI Taxonomy" id="97028"/>
    <lineage>
        <taxon>Eukaryota</taxon>
        <taxon>Viridiplantae</taxon>
        <taxon>Streptophyta</taxon>
        <taxon>Embryophyta</taxon>
        <taxon>Tracheophyta</taxon>
        <taxon>Spermatophyta</taxon>
        <taxon>Magnoliopsida</taxon>
        <taxon>eudicotyledons</taxon>
        <taxon>Gunneridae</taxon>
        <taxon>Pentapetalae</taxon>
        <taxon>rosids</taxon>
        <taxon>fabids</taxon>
        <taxon>Fabales</taxon>
        <taxon>Fabaceae</taxon>
        <taxon>Papilionoideae</taxon>
        <taxon>50 kb inversion clade</taxon>
        <taxon>NPAAA clade</taxon>
        <taxon>Hologalegina</taxon>
        <taxon>IRL clade</taxon>
        <taxon>Trifolieae</taxon>
        <taxon>Trifolium</taxon>
    </lineage>
</organism>
<dbReference type="PRINTS" id="PR00705">
    <property type="entry name" value="PAPAIN"/>
</dbReference>
<accession>A0A392ND40</accession>
<dbReference type="Pfam" id="PF00112">
    <property type="entry name" value="Peptidase_C1"/>
    <property type="match status" value="1"/>
</dbReference>
<evidence type="ECO:0000259" key="7">
    <source>
        <dbReference type="SMART" id="SM00645"/>
    </source>
</evidence>
<keyword evidence="4" id="KW-0788">Thiol protease</keyword>
<dbReference type="SUPFAM" id="SSF54001">
    <property type="entry name" value="Cysteine proteinases"/>
    <property type="match status" value="1"/>
</dbReference>
<dbReference type="InterPro" id="IPR025661">
    <property type="entry name" value="Pept_asp_AS"/>
</dbReference>
<comment type="similarity">
    <text evidence="1">Belongs to the peptidase C1 family.</text>
</comment>
<dbReference type="AlphaFoldDB" id="A0A392ND40"/>
<protein>
    <submittedName>
        <fullName evidence="8">Cysteine proteinase</fullName>
    </submittedName>
</protein>
<evidence type="ECO:0000256" key="2">
    <source>
        <dbReference type="ARBA" id="ARBA00022670"/>
    </source>
</evidence>
<dbReference type="GO" id="GO:0008234">
    <property type="term" value="F:cysteine-type peptidase activity"/>
    <property type="evidence" value="ECO:0007669"/>
    <property type="project" value="UniProtKB-KW"/>
</dbReference>